<dbReference type="EC" id="3.5.1.18" evidence="4 15"/>
<reference evidence="17" key="1">
    <citation type="submission" date="2023-09" db="EMBL/GenBank/DDBJ databases">
        <title>Genomes of two closely related lineages of the louse Polyplax serrata with different host specificities.</title>
        <authorList>
            <person name="Martinu J."/>
            <person name="Tarabai H."/>
            <person name="Stefka J."/>
            <person name="Hypsa V."/>
        </authorList>
    </citation>
    <scope>NUCLEOTIDE SEQUENCE [LARGE SCALE GENOMIC DNA]</scope>
    <source>
        <strain evidence="17">HR10_N</strain>
    </source>
</reference>
<evidence type="ECO:0000256" key="8">
    <source>
        <dbReference type="ARBA" id="ARBA00022801"/>
    </source>
</evidence>
<feature type="binding site" evidence="15">
    <location>
        <position position="137"/>
    </location>
    <ligand>
        <name>Zn(2+)</name>
        <dbReference type="ChEBI" id="CHEBI:29105"/>
        <label>2</label>
    </ligand>
</feature>
<evidence type="ECO:0000256" key="5">
    <source>
        <dbReference type="ARBA" id="ARBA00022391"/>
    </source>
</evidence>
<dbReference type="PANTHER" id="PTHR43808">
    <property type="entry name" value="ACETYLORNITHINE DEACETYLASE"/>
    <property type="match status" value="1"/>
</dbReference>
<proteinExistence type="inferred from homology"/>
<keyword evidence="11 15" id="KW-0457">Lysine biosynthesis</keyword>
<feature type="binding site" evidence="15">
    <location>
        <position position="166"/>
    </location>
    <ligand>
        <name>Zn(2+)</name>
        <dbReference type="ChEBI" id="CHEBI:29105"/>
        <label>1</label>
    </ligand>
</feature>
<dbReference type="InterPro" id="IPR050072">
    <property type="entry name" value="Peptidase_M20A"/>
</dbReference>
<feature type="active site" description="Proton acceptor" evidence="15">
    <location>
        <position position="136"/>
    </location>
</feature>
<comment type="subunit">
    <text evidence="3 15">Homodimer.</text>
</comment>
<feature type="binding site" evidence="15">
    <location>
        <position position="69"/>
    </location>
    <ligand>
        <name>Zn(2+)</name>
        <dbReference type="ChEBI" id="CHEBI:29105"/>
        <label>1</label>
    </ligand>
</feature>
<organism evidence="17 18">
    <name type="scientific">Candidatus Legionella polyplacis</name>
    <dbReference type="NCBI Taxonomy" id="2005262"/>
    <lineage>
        <taxon>Bacteria</taxon>
        <taxon>Pseudomonadati</taxon>
        <taxon>Pseudomonadota</taxon>
        <taxon>Gammaproteobacteria</taxon>
        <taxon>Legionellales</taxon>
        <taxon>Legionellaceae</taxon>
        <taxon>Legionella</taxon>
    </lineage>
</organism>
<dbReference type="Proteomes" id="UP001360424">
    <property type="component" value="Chromosome"/>
</dbReference>
<dbReference type="SUPFAM" id="SSF53187">
    <property type="entry name" value="Zn-dependent exopeptidases"/>
    <property type="match status" value="1"/>
</dbReference>
<evidence type="ECO:0000256" key="11">
    <source>
        <dbReference type="ARBA" id="ARBA00023154"/>
    </source>
</evidence>
<keyword evidence="12 15" id="KW-0170">Cobalt</keyword>
<comment type="cofactor">
    <cofactor evidence="15">
        <name>Zn(2+)</name>
        <dbReference type="ChEBI" id="CHEBI:29105"/>
    </cofactor>
    <cofactor evidence="15">
        <name>Co(2+)</name>
        <dbReference type="ChEBI" id="CHEBI:48828"/>
    </cofactor>
    <text evidence="15">Binds 2 Zn(2+) or Co(2+) ions per subunit.</text>
</comment>
<dbReference type="Pfam" id="PF07687">
    <property type="entry name" value="M20_dimer"/>
    <property type="match status" value="1"/>
</dbReference>
<feature type="binding site" evidence="15">
    <location>
        <position position="102"/>
    </location>
    <ligand>
        <name>Zn(2+)</name>
        <dbReference type="ChEBI" id="CHEBI:29105"/>
        <label>1</label>
    </ligand>
</feature>
<evidence type="ECO:0000259" key="16">
    <source>
        <dbReference type="Pfam" id="PF07687"/>
    </source>
</evidence>
<dbReference type="InterPro" id="IPR036264">
    <property type="entry name" value="Bact_exopeptidase_dim_dom"/>
</dbReference>
<evidence type="ECO:0000313" key="18">
    <source>
        <dbReference type="Proteomes" id="UP001360424"/>
    </source>
</evidence>
<dbReference type="NCBIfam" id="NF009557">
    <property type="entry name" value="PRK13009.1"/>
    <property type="match status" value="1"/>
</dbReference>
<evidence type="ECO:0000256" key="7">
    <source>
        <dbReference type="ARBA" id="ARBA00022723"/>
    </source>
</evidence>
<dbReference type="RefSeq" id="WP_338521322.1">
    <property type="nucleotide sequence ID" value="NZ_CP135136.1"/>
</dbReference>
<evidence type="ECO:0000256" key="3">
    <source>
        <dbReference type="ARBA" id="ARBA00011738"/>
    </source>
</evidence>
<dbReference type="PANTHER" id="PTHR43808:SF31">
    <property type="entry name" value="N-ACETYL-L-CITRULLINE DEACETYLASE"/>
    <property type="match status" value="1"/>
</dbReference>
<evidence type="ECO:0000256" key="12">
    <source>
        <dbReference type="ARBA" id="ARBA00023285"/>
    </source>
</evidence>
<evidence type="ECO:0000256" key="10">
    <source>
        <dbReference type="ARBA" id="ARBA00022915"/>
    </source>
</evidence>
<keyword evidence="7 15" id="KW-0479">Metal-binding</keyword>
<gene>
    <name evidence="15 17" type="primary">dapE</name>
    <name evidence="17" type="ORF">RQL38_01775</name>
</gene>
<evidence type="ECO:0000313" key="17">
    <source>
        <dbReference type="EMBL" id="WWR11876.1"/>
    </source>
</evidence>
<evidence type="ECO:0000256" key="14">
    <source>
        <dbReference type="ARBA" id="ARBA00051301"/>
    </source>
</evidence>
<keyword evidence="10 15" id="KW-0220">Diaminopimelate biosynthesis</keyword>
<evidence type="ECO:0000256" key="9">
    <source>
        <dbReference type="ARBA" id="ARBA00022833"/>
    </source>
</evidence>
<feature type="active site" evidence="15">
    <location>
        <position position="71"/>
    </location>
</feature>
<name>A0ABZ2GZT4_9GAMM</name>
<protein>
    <recommendedName>
        <fullName evidence="5 15">Succinyl-diaminopimelate desuccinylase</fullName>
        <shortName evidence="15">SDAP desuccinylase</shortName>
        <ecNumber evidence="4 15">3.5.1.18</ecNumber>
    </recommendedName>
    <alternativeName>
        <fullName evidence="13 15">N-succinyl-LL-2,6-diaminoheptanedioate amidohydrolase</fullName>
    </alternativeName>
</protein>
<dbReference type="HAMAP" id="MF_01690">
    <property type="entry name" value="DapE"/>
    <property type="match status" value="1"/>
</dbReference>
<dbReference type="Pfam" id="PF01546">
    <property type="entry name" value="Peptidase_M20"/>
    <property type="match status" value="1"/>
</dbReference>
<evidence type="ECO:0000256" key="6">
    <source>
        <dbReference type="ARBA" id="ARBA00022605"/>
    </source>
</evidence>
<comment type="pathway">
    <text evidence="1 15">Amino-acid biosynthesis; L-lysine biosynthesis via DAP pathway; LL-2,6-diaminopimelate from (S)-tetrahydrodipicolinate (succinylase route): step 3/3.</text>
</comment>
<evidence type="ECO:0000256" key="4">
    <source>
        <dbReference type="ARBA" id="ARBA00011921"/>
    </source>
</evidence>
<dbReference type="InterPro" id="IPR011650">
    <property type="entry name" value="Peptidase_M20_dimer"/>
</dbReference>
<evidence type="ECO:0000256" key="1">
    <source>
        <dbReference type="ARBA" id="ARBA00005130"/>
    </source>
</evidence>
<comment type="function">
    <text evidence="15">Catalyzes the hydrolysis of N-succinyl-L,L-diaminopimelic acid (SDAP), forming succinate and LL-2,6-diaminopimelate (DAP), an intermediate involved in the bacterial biosynthesis of lysine and meso-diaminopimelic acid, an essential component of bacterial cell walls.</text>
</comment>
<dbReference type="InterPro" id="IPR002933">
    <property type="entry name" value="Peptidase_M20"/>
</dbReference>
<feature type="domain" description="Peptidase M20 dimerisation" evidence="16">
    <location>
        <begin position="179"/>
        <end position="284"/>
    </location>
</feature>
<evidence type="ECO:0000256" key="15">
    <source>
        <dbReference type="HAMAP-Rule" id="MF_01690"/>
    </source>
</evidence>
<keyword evidence="6 15" id="KW-0028">Amino-acid biosynthesis</keyword>
<dbReference type="Gene3D" id="3.40.630.10">
    <property type="entry name" value="Zn peptidases"/>
    <property type="match status" value="2"/>
</dbReference>
<accession>A0ABZ2GZT4</accession>
<keyword evidence="9 15" id="KW-0862">Zinc</keyword>
<feature type="binding site" evidence="15">
    <location>
        <position position="102"/>
    </location>
    <ligand>
        <name>Zn(2+)</name>
        <dbReference type="ChEBI" id="CHEBI:29105"/>
        <label>2</label>
    </ligand>
</feature>
<keyword evidence="18" id="KW-1185">Reference proteome</keyword>
<dbReference type="GO" id="GO:0009014">
    <property type="term" value="F:succinyl-diaminopimelate desuccinylase activity"/>
    <property type="evidence" value="ECO:0007669"/>
    <property type="project" value="UniProtKB-EC"/>
</dbReference>
<dbReference type="NCBIfam" id="TIGR01246">
    <property type="entry name" value="dapE_proteo"/>
    <property type="match status" value="1"/>
</dbReference>
<sequence>MSINNNIKIILEKLISFPSVTPYDMGCQNYIMNYLRCIGFSCYQFNNFPVSNFFAFIGKSSPMLVFAGHTDVVSVGDENQWIYFPFCLKEKNGMFYGRGVADMKGAIASMMVAVKRFIDSFSTFNGSIGFLITSGEEGDQFHLGTSYAMKRLKLNGIIPDFCIVGEPSSNNVVGDCIKVGHRGSLNGELILKGIQGHVAYPNHSLNIIHQLNSILFELSNKKFDECCDKFFPKTSFQATYIKVDEGYNRGNNVLPGSLVLNFNFRFSSQQNFQSLKKILLLCLDKRNICYSIKWKFNTRPLLLKRKFLLDIGIQSIKEVTNNFPYISTCGGVSDSRFIACYGVDTIELGLVNKTIHQVNERVSVSSLGKLVSIYFTIIKRILLK</sequence>
<comment type="catalytic activity">
    <reaction evidence="14 15">
        <text>N-succinyl-(2S,6S)-2,6-diaminopimelate + H2O = (2S,6S)-2,6-diaminopimelate + succinate</text>
        <dbReference type="Rhea" id="RHEA:22608"/>
        <dbReference type="ChEBI" id="CHEBI:15377"/>
        <dbReference type="ChEBI" id="CHEBI:30031"/>
        <dbReference type="ChEBI" id="CHEBI:57609"/>
        <dbReference type="ChEBI" id="CHEBI:58087"/>
        <dbReference type="EC" id="3.5.1.18"/>
    </reaction>
</comment>
<evidence type="ECO:0000256" key="2">
    <source>
        <dbReference type="ARBA" id="ARBA00006746"/>
    </source>
</evidence>
<keyword evidence="8 15" id="KW-0378">Hydrolase</keyword>
<feature type="binding site" evidence="15">
    <location>
        <position position="356"/>
    </location>
    <ligand>
        <name>Zn(2+)</name>
        <dbReference type="ChEBI" id="CHEBI:29105"/>
        <label>2</label>
    </ligand>
</feature>
<dbReference type="EMBL" id="CP135136">
    <property type="protein sequence ID" value="WWR11876.1"/>
    <property type="molecule type" value="Genomic_DNA"/>
</dbReference>
<evidence type="ECO:0000256" key="13">
    <source>
        <dbReference type="ARBA" id="ARBA00031891"/>
    </source>
</evidence>
<dbReference type="SUPFAM" id="SSF55031">
    <property type="entry name" value="Bacterial exopeptidase dimerisation domain"/>
    <property type="match status" value="1"/>
</dbReference>
<dbReference type="InterPro" id="IPR005941">
    <property type="entry name" value="DapE_proteobac"/>
</dbReference>
<comment type="similarity">
    <text evidence="2 15">Belongs to the peptidase M20A family. DapE subfamily.</text>
</comment>